<proteinExistence type="predicted"/>
<dbReference type="SUPFAM" id="SSF55729">
    <property type="entry name" value="Acyl-CoA N-acyltransferases (Nat)"/>
    <property type="match status" value="1"/>
</dbReference>
<feature type="domain" description="N-acetyltransferase" evidence="1">
    <location>
        <begin position="1"/>
        <end position="100"/>
    </location>
</feature>
<evidence type="ECO:0000313" key="3">
    <source>
        <dbReference type="EMBL" id="RKN49803.1"/>
    </source>
</evidence>
<dbReference type="EMBL" id="RBAN01000011">
    <property type="protein sequence ID" value="RKN49803.1"/>
    <property type="molecule type" value="Genomic_DNA"/>
</dbReference>
<dbReference type="InterPro" id="IPR016181">
    <property type="entry name" value="Acyl_CoA_acyltransferase"/>
</dbReference>
<keyword evidence="4" id="KW-1185">Reference proteome</keyword>
<dbReference type="PROSITE" id="PS51186">
    <property type="entry name" value="GNAT"/>
    <property type="match status" value="1"/>
</dbReference>
<dbReference type="GO" id="GO:0016747">
    <property type="term" value="F:acyltransferase activity, transferring groups other than amino-acyl groups"/>
    <property type="evidence" value="ECO:0007669"/>
    <property type="project" value="InterPro"/>
</dbReference>
<dbReference type="RefSeq" id="WP_120783388.1">
    <property type="nucleotide sequence ID" value="NZ_JBHLUP010000005.1"/>
</dbReference>
<keyword evidence="3" id="KW-0808">Transferase</keyword>
<dbReference type="Pfam" id="PF14542">
    <property type="entry name" value="Acetyltransf_CG"/>
    <property type="match status" value="1"/>
</dbReference>
<dbReference type="InterPro" id="IPR045057">
    <property type="entry name" value="Gcn5-rel_NAT"/>
</dbReference>
<sequence>MQFTVTDVPERERFEARDETGALAGIVTYQLTGAIIAYTHTEVDPAFEGKGVGSILARAVMDDARAKGRTVVPICPFLAGWLEKHPGYEDIVVRTTRRMK</sequence>
<evidence type="ECO:0000313" key="4">
    <source>
        <dbReference type="Proteomes" id="UP000279968"/>
    </source>
</evidence>
<organism evidence="3 4">
    <name type="scientific">Micromonospora costi</name>
    <dbReference type="NCBI Taxonomy" id="1530042"/>
    <lineage>
        <taxon>Bacteria</taxon>
        <taxon>Bacillati</taxon>
        <taxon>Actinomycetota</taxon>
        <taxon>Actinomycetes</taxon>
        <taxon>Micromonosporales</taxon>
        <taxon>Micromonosporaceae</taxon>
        <taxon>Micromonospora</taxon>
    </lineage>
</organism>
<dbReference type="PANTHER" id="PTHR31435">
    <property type="entry name" value="PROTEIN NATD1"/>
    <property type="match status" value="1"/>
</dbReference>
<dbReference type="Gene3D" id="3.40.630.30">
    <property type="match status" value="1"/>
</dbReference>
<protein>
    <submittedName>
        <fullName evidence="3">N-acetyltransferase</fullName>
    </submittedName>
</protein>
<dbReference type="InterPro" id="IPR000182">
    <property type="entry name" value="GNAT_dom"/>
</dbReference>
<name>A0A3A9ZNQ1_9ACTN</name>
<dbReference type="CDD" id="cd04301">
    <property type="entry name" value="NAT_SF"/>
    <property type="match status" value="1"/>
</dbReference>
<accession>A0A3A9ZNQ1</accession>
<dbReference type="PANTHER" id="PTHR31435:SF10">
    <property type="entry name" value="BSR4717 PROTEIN"/>
    <property type="match status" value="1"/>
</dbReference>
<comment type="caution">
    <text evidence="3">The sequence shown here is derived from an EMBL/GenBank/DDBJ whole genome shotgun (WGS) entry which is preliminary data.</text>
</comment>
<dbReference type="Proteomes" id="UP000279968">
    <property type="component" value="Unassembled WGS sequence"/>
</dbReference>
<reference evidence="3 4" key="1">
    <citation type="journal article" date="2015" name="Int. J. Syst. Evol. Microbiol.">
        <title>Micromonospora costi sp. nov., isolated from a leaf of Costus speciosus.</title>
        <authorList>
            <person name="Thawai C."/>
        </authorList>
    </citation>
    <scope>NUCLEOTIDE SEQUENCE [LARGE SCALE GENOMIC DNA]</scope>
    <source>
        <strain evidence="3 4">CS1-12</strain>
    </source>
</reference>
<dbReference type="PROSITE" id="PS51729">
    <property type="entry name" value="GNAT_YJDJ"/>
    <property type="match status" value="1"/>
</dbReference>
<dbReference type="AlphaFoldDB" id="A0A3A9ZNQ1"/>
<evidence type="ECO:0000259" key="1">
    <source>
        <dbReference type="PROSITE" id="PS51186"/>
    </source>
</evidence>
<dbReference type="InterPro" id="IPR031165">
    <property type="entry name" value="GNAT_YJDJ"/>
</dbReference>
<gene>
    <name evidence="3" type="ORF">D7193_31880</name>
</gene>
<dbReference type="OrthoDB" id="5405911at2"/>
<evidence type="ECO:0000259" key="2">
    <source>
        <dbReference type="PROSITE" id="PS51729"/>
    </source>
</evidence>
<feature type="domain" description="N-acetyltransferase" evidence="2">
    <location>
        <begin position="6"/>
        <end position="93"/>
    </location>
</feature>